<evidence type="ECO:0000256" key="6">
    <source>
        <dbReference type="SAM" id="MobiDB-lite"/>
    </source>
</evidence>
<dbReference type="Proteomes" id="UP000002358">
    <property type="component" value="Chromosome 2"/>
</dbReference>
<evidence type="ECO:0000256" key="7">
    <source>
        <dbReference type="SAM" id="Phobius"/>
    </source>
</evidence>
<feature type="compositionally biased region" description="Polar residues" evidence="6">
    <location>
        <begin position="427"/>
        <end position="446"/>
    </location>
</feature>
<dbReference type="SMR" id="A0A7M7Q2Y3"/>
<feature type="transmembrane region" description="Helical" evidence="7">
    <location>
        <begin position="379"/>
        <end position="402"/>
    </location>
</feature>
<feature type="region of interest" description="Disordered" evidence="6">
    <location>
        <begin position="590"/>
        <end position="635"/>
    </location>
</feature>
<keyword evidence="11" id="KW-1185">Reference proteome</keyword>
<dbReference type="InterPro" id="IPR003598">
    <property type="entry name" value="Ig_sub2"/>
</dbReference>
<dbReference type="InterPro" id="IPR050467">
    <property type="entry name" value="LRFN"/>
</dbReference>
<dbReference type="PANTHER" id="PTHR45842">
    <property type="entry name" value="SYNAPTIC ADHESION-LIKE MOLECULE SALM"/>
    <property type="match status" value="1"/>
</dbReference>
<dbReference type="InterPro" id="IPR001611">
    <property type="entry name" value="Leu-rich_rpt"/>
</dbReference>
<evidence type="ECO:0000256" key="3">
    <source>
        <dbReference type="ARBA" id="ARBA00022737"/>
    </source>
</evidence>
<dbReference type="AlphaFoldDB" id="A0A7M7Q2Y3"/>
<dbReference type="InterPro" id="IPR032675">
    <property type="entry name" value="LRR_dom_sf"/>
</dbReference>
<dbReference type="EnsemblMetazoa" id="XM_031924210">
    <property type="protein sequence ID" value="XP_031780070"/>
    <property type="gene ID" value="LOC100118933"/>
</dbReference>
<keyword evidence="1" id="KW-0433">Leucine-rich repeat</keyword>
<dbReference type="FunFam" id="3.80.10.10:FF:000082">
    <property type="entry name" value="Leucine-rich repeat-containing 24"/>
    <property type="match status" value="1"/>
</dbReference>
<dbReference type="SMART" id="SM00365">
    <property type="entry name" value="LRR_SD22"/>
    <property type="match status" value="3"/>
</dbReference>
<name>A0A7M7Q2Y3_NASVI</name>
<accession>A0A7M7Q2Y3</accession>
<dbReference type="Pfam" id="PF07679">
    <property type="entry name" value="I-set"/>
    <property type="match status" value="1"/>
</dbReference>
<dbReference type="InterPro" id="IPR013783">
    <property type="entry name" value="Ig-like_fold"/>
</dbReference>
<dbReference type="InterPro" id="IPR036179">
    <property type="entry name" value="Ig-like_dom_sf"/>
</dbReference>
<feature type="compositionally biased region" description="Low complexity" evidence="6">
    <location>
        <begin position="603"/>
        <end position="620"/>
    </location>
</feature>
<proteinExistence type="predicted"/>
<evidence type="ECO:0000256" key="4">
    <source>
        <dbReference type="ARBA" id="ARBA00023157"/>
    </source>
</evidence>
<dbReference type="InterPro" id="IPR003591">
    <property type="entry name" value="Leu-rich_rpt_typical-subtyp"/>
</dbReference>
<dbReference type="InterPro" id="IPR000483">
    <property type="entry name" value="Cys-rich_flank_reg_C"/>
</dbReference>
<dbReference type="OrthoDB" id="643377at2759"/>
<keyword evidence="3" id="KW-0677">Repeat</keyword>
<evidence type="ECO:0000256" key="8">
    <source>
        <dbReference type="SAM" id="SignalP"/>
    </source>
</evidence>
<evidence type="ECO:0000313" key="11">
    <source>
        <dbReference type="Proteomes" id="UP000002358"/>
    </source>
</evidence>
<feature type="signal peptide" evidence="8">
    <location>
        <begin position="1"/>
        <end position="24"/>
    </location>
</feature>
<keyword evidence="4" id="KW-1015">Disulfide bond</keyword>
<protein>
    <recommendedName>
        <fullName evidence="9">Ig-like domain-containing protein</fullName>
    </recommendedName>
</protein>
<keyword evidence="7" id="KW-1133">Transmembrane helix</keyword>
<dbReference type="Pfam" id="PF13855">
    <property type="entry name" value="LRR_8"/>
    <property type="match status" value="2"/>
</dbReference>
<keyword evidence="7" id="KW-0812">Transmembrane</keyword>
<dbReference type="InterPro" id="IPR003599">
    <property type="entry name" value="Ig_sub"/>
</dbReference>
<dbReference type="Gene3D" id="2.60.40.10">
    <property type="entry name" value="Immunoglobulins"/>
    <property type="match status" value="1"/>
</dbReference>
<sequence>MSATCRRLLLVCALMLLVCCRTMADKCTNVCVCKWKSGKQTVECRNRGLNGVPDGIDPETQVLDASENAINFLTDGIFIKVRLTNLQRLYLRSCRIDRIEQNALAGLTNLVELDLSHNRLTSVPSQSFANAPFLRDLVLAHNPIGKIPPHAFKDAPNLVKLDLSNCDLTDLAAKGFQGLDMLETLKLSHNRISTLLQHTFEPLNKLTSIELHENPWTCDCTLREMKSWLVKHNLPTLIAPICQRPEQLANRSFAELTADDFACRPVMAIVSRYAEATIGENASIVCTVTAIPPAKIKWIWNGKLYTNHSIVNSYQKILIYEEGKHFQKRSTLVLTNAQETDSSNFFCVAENQAGSVEANFTLHVSLRTAGMSTLGSGQIAGISAALVVLILFILLTIMVLFVRLRRMPQKEVKSPAPGSDNLPLDGCTSSNQDSGANNPQSATSTVSRRKLEEVETTSFNESLCAGKPAGGNAMPLNHSYAPRPVAASLLPTESHDYLINRGYDDGSSSRTLHQSILAAGPACYSSQASLMPVDNPDLIRDTRRGSSDEAAIASYASGEYSSSRLLDMDEGKLLYSECLSWEATGSRALPSVSANPYKDLHQPHQQAQPQQQQQQQQQQQDSFPPGAKQIRVWQKQGVPVLPPVSALKRVLSTRSSPDEGYQEGTGTDV</sequence>
<dbReference type="PANTHER" id="PTHR45842:SF12">
    <property type="entry name" value="KEKKON 5, ISOFORM A"/>
    <property type="match status" value="1"/>
</dbReference>
<evidence type="ECO:0000256" key="1">
    <source>
        <dbReference type="ARBA" id="ARBA00022614"/>
    </source>
</evidence>
<dbReference type="SUPFAM" id="SSF52058">
    <property type="entry name" value="L domain-like"/>
    <property type="match status" value="1"/>
</dbReference>
<dbReference type="SMART" id="SM00409">
    <property type="entry name" value="IG"/>
    <property type="match status" value="1"/>
</dbReference>
<reference evidence="10" key="1">
    <citation type="submission" date="2021-01" db="UniProtKB">
        <authorList>
            <consortium name="EnsemblMetazoa"/>
        </authorList>
    </citation>
    <scope>IDENTIFICATION</scope>
</reference>
<keyword evidence="7" id="KW-0472">Membrane</keyword>
<feature type="region of interest" description="Disordered" evidence="6">
    <location>
        <begin position="648"/>
        <end position="669"/>
    </location>
</feature>
<dbReference type="GO" id="GO:0071944">
    <property type="term" value="C:cell periphery"/>
    <property type="evidence" value="ECO:0007669"/>
    <property type="project" value="UniProtKB-ARBA"/>
</dbReference>
<dbReference type="GeneID" id="100118933"/>
<keyword evidence="5" id="KW-0325">Glycoprotein</keyword>
<dbReference type="SUPFAM" id="SSF48726">
    <property type="entry name" value="Immunoglobulin"/>
    <property type="match status" value="1"/>
</dbReference>
<dbReference type="SMART" id="SM00369">
    <property type="entry name" value="LRR_TYP"/>
    <property type="match status" value="5"/>
</dbReference>
<dbReference type="InterPro" id="IPR007110">
    <property type="entry name" value="Ig-like_dom"/>
</dbReference>
<dbReference type="FunCoup" id="A0A7M7Q2Y3">
    <property type="interactions" value="221"/>
</dbReference>
<dbReference type="PRINTS" id="PR00019">
    <property type="entry name" value="LEURICHRPT"/>
</dbReference>
<dbReference type="SMART" id="SM00082">
    <property type="entry name" value="LRRCT"/>
    <property type="match status" value="1"/>
</dbReference>
<organism evidence="10 11">
    <name type="scientific">Nasonia vitripennis</name>
    <name type="common">Parasitic wasp</name>
    <dbReference type="NCBI Taxonomy" id="7425"/>
    <lineage>
        <taxon>Eukaryota</taxon>
        <taxon>Metazoa</taxon>
        <taxon>Ecdysozoa</taxon>
        <taxon>Arthropoda</taxon>
        <taxon>Hexapoda</taxon>
        <taxon>Insecta</taxon>
        <taxon>Pterygota</taxon>
        <taxon>Neoptera</taxon>
        <taxon>Endopterygota</taxon>
        <taxon>Hymenoptera</taxon>
        <taxon>Apocrita</taxon>
        <taxon>Proctotrupomorpha</taxon>
        <taxon>Chalcidoidea</taxon>
        <taxon>Pteromalidae</taxon>
        <taxon>Pteromalinae</taxon>
        <taxon>Nasonia</taxon>
    </lineage>
</organism>
<feature type="region of interest" description="Disordered" evidence="6">
    <location>
        <begin position="410"/>
        <end position="452"/>
    </location>
</feature>
<dbReference type="SMART" id="SM00408">
    <property type="entry name" value="IGc2"/>
    <property type="match status" value="1"/>
</dbReference>
<dbReference type="Gene3D" id="3.80.10.10">
    <property type="entry name" value="Ribonuclease Inhibitor"/>
    <property type="match status" value="2"/>
</dbReference>
<dbReference type="KEGG" id="nvi:100118933"/>
<feature type="domain" description="Ig-like" evidence="9">
    <location>
        <begin position="265"/>
        <end position="361"/>
    </location>
</feature>
<dbReference type="InParanoid" id="A0A7M7Q2Y3"/>
<dbReference type="InterPro" id="IPR013098">
    <property type="entry name" value="Ig_I-set"/>
</dbReference>
<dbReference type="OMA" id="EMKMWLV"/>
<dbReference type="PROSITE" id="PS50835">
    <property type="entry name" value="IG_LIKE"/>
    <property type="match status" value="1"/>
</dbReference>
<evidence type="ECO:0000259" key="9">
    <source>
        <dbReference type="PROSITE" id="PS50835"/>
    </source>
</evidence>
<evidence type="ECO:0000256" key="5">
    <source>
        <dbReference type="ARBA" id="ARBA00023180"/>
    </source>
</evidence>
<evidence type="ECO:0000313" key="10">
    <source>
        <dbReference type="EnsemblMetazoa" id="XP_031780070"/>
    </source>
</evidence>
<evidence type="ECO:0000256" key="2">
    <source>
        <dbReference type="ARBA" id="ARBA00022729"/>
    </source>
</evidence>
<keyword evidence="2 8" id="KW-0732">Signal</keyword>
<dbReference type="PROSITE" id="PS51450">
    <property type="entry name" value="LRR"/>
    <property type="match status" value="2"/>
</dbReference>
<dbReference type="RefSeq" id="XP_031780070.1">
    <property type="nucleotide sequence ID" value="XM_031924210.2"/>
</dbReference>
<feature type="chain" id="PRO_5029771964" description="Ig-like domain-containing protein" evidence="8">
    <location>
        <begin position="25"/>
        <end position="669"/>
    </location>
</feature>